<comment type="catalytic activity">
    <reaction evidence="12 13 14">
        <text>RNA(n) + a ribonucleoside 5'-triphosphate = RNA(n+1) + diphosphate</text>
        <dbReference type="Rhea" id="RHEA:21248"/>
        <dbReference type="Rhea" id="RHEA-COMP:14527"/>
        <dbReference type="Rhea" id="RHEA-COMP:17342"/>
        <dbReference type="ChEBI" id="CHEBI:33019"/>
        <dbReference type="ChEBI" id="CHEBI:61557"/>
        <dbReference type="ChEBI" id="CHEBI:140395"/>
        <dbReference type="EC" id="2.7.7.6"/>
    </reaction>
</comment>
<geneLocation type="chloroplast" evidence="16"/>
<evidence type="ECO:0000256" key="14">
    <source>
        <dbReference type="RuleBase" id="RU004279"/>
    </source>
</evidence>
<keyword evidence="7 13" id="KW-0548">Nucleotidyltransferase</keyword>
<dbReference type="Pfam" id="PF00623">
    <property type="entry name" value="RNA_pol_Rpb1_2"/>
    <property type="match status" value="2"/>
</dbReference>
<dbReference type="PANTHER" id="PTHR19376:SF54">
    <property type="entry name" value="DNA-DIRECTED RNA POLYMERASE SUBUNIT BETA"/>
    <property type="match status" value="1"/>
</dbReference>
<reference evidence="16" key="1">
    <citation type="submission" date="2019-12" db="EMBL/GenBank/DDBJ databases">
        <title>Punctuated rate equilibria and GC-biased gene conversion promote extreme mitochondrial inter- and intra-genomic synonymous divergence in subfamily Ajugoideae.</title>
        <authorList>
            <person name="Liu F."/>
            <person name="Fan W."/>
            <person name="Yang J.-B."/>
            <person name="Xiang C.-L."/>
            <person name="Mower J.P."/>
            <person name="Li D.-Z."/>
            <person name="Zhu A."/>
        </authorList>
    </citation>
    <scope>NUCLEOTIDE SEQUENCE</scope>
</reference>
<comment type="similarity">
    <text evidence="2 13">Belongs to the RNA polymerase beta' chain family. RpoC1 subfamily.</text>
</comment>
<evidence type="ECO:0000256" key="2">
    <source>
        <dbReference type="ARBA" id="ARBA00007207"/>
    </source>
</evidence>
<keyword evidence="10 13" id="KW-0460">Magnesium</keyword>
<feature type="domain" description="RNA polymerase N-terminal" evidence="15">
    <location>
        <begin position="262"/>
        <end position="543"/>
    </location>
</feature>
<accession>A0A6M4E354</accession>
<keyword evidence="4 16" id="KW-0150">Chloroplast</keyword>
<dbReference type="EMBL" id="MN814866">
    <property type="protein sequence ID" value="QJQ73883.1"/>
    <property type="molecule type" value="Genomic_DNA"/>
</dbReference>
<feature type="binding site" evidence="13">
    <location>
        <position position="87"/>
    </location>
    <ligand>
        <name>Zn(2+)</name>
        <dbReference type="ChEBI" id="CHEBI:29105"/>
    </ligand>
</feature>
<comment type="function">
    <text evidence="1 13 14">DNA-dependent RNA polymerase catalyzes the transcription of DNA into RNA using the four ribonucleoside triphosphates as substrates.</text>
</comment>
<comment type="cofactor">
    <cofactor evidence="13">
        <name>Zn(2+)</name>
        <dbReference type="ChEBI" id="CHEBI:29105"/>
    </cofactor>
    <text evidence="13">Binds 1 Zn(2+) ion per subunit.</text>
</comment>
<dbReference type="Pfam" id="PF04997">
    <property type="entry name" value="RNA_pol_Rpb1_1"/>
    <property type="match status" value="2"/>
</dbReference>
<evidence type="ECO:0000256" key="5">
    <source>
        <dbReference type="ARBA" id="ARBA00022640"/>
    </source>
</evidence>
<evidence type="ECO:0000256" key="6">
    <source>
        <dbReference type="ARBA" id="ARBA00022679"/>
    </source>
</evidence>
<evidence type="ECO:0000256" key="4">
    <source>
        <dbReference type="ARBA" id="ARBA00022528"/>
    </source>
</evidence>
<feature type="binding site" evidence="13">
    <location>
        <position position="69"/>
    </location>
    <ligand>
        <name>Zn(2+)</name>
        <dbReference type="ChEBI" id="CHEBI:29105"/>
    </ligand>
</feature>
<dbReference type="PANTHER" id="PTHR19376">
    <property type="entry name" value="DNA-DIRECTED RNA POLYMERASE"/>
    <property type="match status" value="1"/>
</dbReference>
<evidence type="ECO:0000256" key="13">
    <source>
        <dbReference type="HAMAP-Rule" id="MF_01323"/>
    </source>
</evidence>
<keyword evidence="6 13" id="KW-0808">Transferase</keyword>
<dbReference type="GO" id="GO:0009507">
    <property type="term" value="C:chloroplast"/>
    <property type="evidence" value="ECO:0007669"/>
    <property type="project" value="UniProtKB-SubCell"/>
</dbReference>
<dbReference type="GO" id="GO:0003899">
    <property type="term" value="F:DNA-directed RNA polymerase activity"/>
    <property type="evidence" value="ECO:0007669"/>
    <property type="project" value="UniProtKB-UniRule"/>
</dbReference>
<evidence type="ECO:0000256" key="10">
    <source>
        <dbReference type="ARBA" id="ARBA00022842"/>
    </source>
</evidence>
<evidence type="ECO:0000256" key="7">
    <source>
        <dbReference type="ARBA" id="ARBA00022695"/>
    </source>
</evidence>
<evidence type="ECO:0000256" key="11">
    <source>
        <dbReference type="ARBA" id="ARBA00023163"/>
    </source>
</evidence>
<dbReference type="InterPro" id="IPR000722">
    <property type="entry name" value="RNA_pol_asu"/>
</dbReference>
<evidence type="ECO:0000256" key="9">
    <source>
        <dbReference type="ARBA" id="ARBA00022833"/>
    </source>
</evidence>
<dbReference type="InterPro" id="IPR006592">
    <property type="entry name" value="RNA_pol_N"/>
</dbReference>
<dbReference type="InterPro" id="IPR034678">
    <property type="entry name" value="RNApol_RpoC1"/>
</dbReference>
<evidence type="ECO:0000313" key="16">
    <source>
        <dbReference type="EMBL" id="QJQ73883.1"/>
    </source>
</evidence>
<dbReference type="GO" id="GO:0003677">
    <property type="term" value="F:DNA binding"/>
    <property type="evidence" value="ECO:0007669"/>
    <property type="project" value="UniProtKB-UniRule"/>
</dbReference>
<dbReference type="InterPro" id="IPR045867">
    <property type="entry name" value="DNA-dir_RpoC_beta_prime"/>
</dbReference>
<name>A0A6M4E354_9LAMI</name>
<feature type="binding site" evidence="13">
    <location>
        <position position="90"/>
    </location>
    <ligand>
        <name>Zn(2+)</name>
        <dbReference type="ChEBI" id="CHEBI:29105"/>
    </ligand>
</feature>
<evidence type="ECO:0000256" key="8">
    <source>
        <dbReference type="ARBA" id="ARBA00022723"/>
    </source>
</evidence>
<gene>
    <name evidence="13" type="primary">rpoC1</name>
</gene>
<evidence type="ECO:0000256" key="1">
    <source>
        <dbReference type="ARBA" id="ARBA00004026"/>
    </source>
</evidence>
<dbReference type="HAMAP" id="MF_01323">
    <property type="entry name" value="RNApol_bact_RpoC1"/>
    <property type="match status" value="1"/>
</dbReference>
<keyword evidence="11 13" id="KW-0804">Transcription</keyword>
<dbReference type="Gene3D" id="2.40.40.20">
    <property type="match status" value="1"/>
</dbReference>
<keyword evidence="9 13" id="KW-0862">Zinc</keyword>
<dbReference type="Gene3D" id="1.10.40.90">
    <property type="match status" value="1"/>
</dbReference>
<dbReference type="GO" id="GO:0006351">
    <property type="term" value="P:DNA-templated transcription"/>
    <property type="evidence" value="ECO:0007669"/>
    <property type="project" value="UniProtKB-UniRule"/>
</dbReference>
<keyword evidence="8 13" id="KW-0479">Metal-binding</keyword>
<protein>
    <recommendedName>
        <fullName evidence="13">DNA-directed RNA polymerase subunit beta'</fullName>
        <ecNumber evidence="13">2.7.7.6</ecNumber>
    </recommendedName>
    <alternativeName>
        <fullName evidence="13">PEP</fullName>
    </alternativeName>
    <alternativeName>
        <fullName evidence="13">Plastid-encoded RNA polymerase subunit beta'</fullName>
        <shortName evidence="13">RNA polymerase subunit beta'</shortName>
    </alternativeName>
</protein>
<dbReference type="GO" id="GO:0000428">
    <property type="term" value="C:DNA-directed RNA polymerase complex"/>
    <property type="evidence" value="ECO:0007669"/>
    <property type="project" value="UniProtKB-KW"/>
</dbReference>
<dbReference type="GO" id="GO:0000287">
    <property type="term" value="F:magnesium ion binding"/>
    <property type="evidence" value="ECO:0007669"/>
    <property type="project" value="UniProtKB-UniRule"/>
</dbReference>
<feature type="binding site" evidence="13">
    <location>
        <position position="491"/>
    </location>
    <ligand>
        <name>Mg(2+)</name>
        <dbReference type="ChEBI" id="CHEBI:18420"/>
    </ligand>
</feature>
<comment type="subunit">
    <text evidence="13">In plastids the minimal PEP RNA polymerase catalytic core is composed of four subunits: alpha, beta, beta', and beta''. When a (nuclear-encoded) sigma factor is associated with the core the holoenzyme is formed, which can initiate transcription.</text>
</comment>
<dbReference type="SMART" id="SM00663">
    <property type="entry name" value="RPOLA_N"/>
    <property type="match status" value="1"/>
</dbReference>
<sequence length="680" mass="78172">MIDRHKHQQLRIGLVSPQQISAWATKILPNGEIAGEVTKPYTFHYKTNKPEKDGLFCERIFGPIKSGICACGNYRVIGDEKEDPKSCEQCGVEFVDSRIRRYQMGYIKLACPVTHVWYLKRLPSFIANLLDKPLKELEGLVYCDFSFARPIMKKPTFLRLRGLFEYEIQSWKYSIPLFFTTQGFDTFRNREISTGAGAIREQLADLDLRIILHNSLVEWKELGEEGPTGNEWEDRRVGRRKDFLVRRMELAKHFLRTTIEPEWMVLCLLPVLPPELRPIIQIDGGKLMSSDINELYRRVIYRNNTLTDLLTTSRSTPGELVMCQEKLVQEAVDTLLDNGIRGQPMRDGHNKVYKSFSDVIEGKEGRFRETLLGKRVDYSGRSVIVVGPSLSLHRCGLPREIAIELFQTFVIRGLIRQHLASNIGVAKSKIREKELIVWEILQEVMQGHPVLLNRAPTLHKLGIQAFQPILVEGRAICLHPLVCKGFNADFDGDQMAVHVPLSLEAQAEARLLMFSHMNLLSPAIGDPISVPTQDMLIGLYVLTSGNRRGICINRYNPWNPTNYQNKRSDNNKYKYTKEPFFSNSYDAIGAYRQKRINLDSPLWLRWRLDQRVIASRETPIEVHYESLGNYYEIYGHYLIVRSIKKGILFLYIRTTVGHISLYREIEEAIQGFSKACSCGT</sequence>
<keyword evidence="3 13" id="KW-0240">DNA-directed RNA polymerase</keyword>
<feature type="binding site" evidence="13">
    <location>
        <position position="71"/>
    </location>
    <ligand>
        <name>Zn(2+)</name>
        <dbReference type="ChEBI" id="CHEBI:29105"/>
    </ligand>
</feature>
<evidence type="ECO:0000256" key="3">
    <source>
        <dbReference type="ARBA" id="ARBA00022478"/>
    </source>
</evidence>
<evidence type="ECO:0000259" key="15">
    <source>
        <dbReference type="SMART" id="SM00663"/>
    </source>
</evidence>
<evidence type="ECO:0000256" key="12">
    <source>
        <dbReference type="ARBA" id="ARBA00048552"/>
    </source>
</evidence>
<dbReference type="Gene3D" id="4.10.860.120">
    <property type="entry name" value="RNA polymerase II, clamp domain"/>
    <property type="match status" value="1"/>
</dbReference>
<keyword evidence="5 16" id="KW-0934">Plastid</keyword>
<comment type="subcellular location">
    <subcellularLocation>
        <location evidence="13">Plastid</location>
        <location evidence="13">Chloroplast</location>
    </subcellularLocation>
</comment>
<dbReference type="AlphaFoldDB" id="A0A6M4E354"/>
<feature type="binding site" evidence="13">
    <location>
        <position position="493"/>
    </location>
    <ligand>
        <name>Mg(2+)</name>
        <dbReference type="ChEBI" id="CHEBI:18420"/>
    </ligand>
</feature>
<dbReference type="SUPFAM" id="SSF64484">
    <property type="entry name" value="beta and beta-prime subunits of DNA dependent RNA-polymerase"/>
    <property type="match status" value="1"/>
</dbReference>
<proteinExistence type="inferred from homology"/>
<dbReference type="InterPro" id="IPR007080">
    <property type="entry name" value="RNA_pol_Rpb1_1"/>
</dbReference>
<dbReference type="GO" id="GO:0008270">
    <property type="term" value="F:zinc ion binding"/>
    <property type="evidence" value="ECO:0007669"/>
    <property type="project" value="UniProtKB-UniRule"/>
</dbReference>
<organism evidence="16">
    <name type="scientific">Pseudocaryopteris paniculata</name>
    <dbReference type="NCBI Taxonomy" id="199172"/>
    <lineage>
        <taxon>Eukaryota</taxon>
        <taxon>Viridiplantae</taxon>
        <taxon>Streptophyta</taxon>
        <taxon>Embryophyta</taxon>
        <taxon>Tracheophyta</taxon>
        <taxon>Spermatophyta</taxon>
        <taxon>Magnoliopsida</taxon>
        <taxon>eudicotyledons</taxon>
        <taxon>Gunneridae</taxon>
        <taxon>Pentapetalae</taxon>
        <taxon>asterids</taxon>
        <taxon>lamiids</taxon>
        <taxon>Lamiales</taxon>
        <taxon>Lamiaceae</taxon>
        <taxon>Ajugoideae</taxon>
        <taxon>Ajugeae</taxon>
        <taxon>Pseudocaryopteris</taxon>
    </lineage>
</organism>
<dbReference type="Gene3D" id="1.10.274.100">
    <property type="entry name" value="RNA polymerase Rpb1, domain 3"/>
    <property type="match status" value="1"/>
</dbReference>
<dbReference type="InterPro" id="IPR044893">
    <property type="entry name" value="RNA_pol_Rpb1_clamp_domain"/>
</dbReference>
<feature type="binding site" evidence="13">
    <location>
        <position position="489"/>
    </location>
    <ligand>
        <name>Mg(2+)</name>
        <dbReference type="ChEBI" id="CHEBI:18420"/>
    </ligand>
</feature>
<dbReference type="InterPro" id="IPR042102">
    <property type="entry name" value="RNA_pol_Rpb1_3_sf"/>
</dbReference>
<dbReference type="EC" id="2.7.7.6" evidence="13"/>
<comment type="cofactor">
    <cofactor evidence="13">
        <name>Mg(2+)</name>
        <dbReference type="ChEBI" id="CHEBI:18420"/>
    </cofactor>
    <text evidence="13">Binds 1 Mg(2+) ion per subunit.</text>
</comment>
<dbReference type="FunFam" id="4.10.860.120:FF:000007">
    <property type="entry name" value="DNA-directed RNA polymerase subunit gamma"/>
    <property type="match status" value="1"/>
</dbReference>